<dbReference type="GO" id="GO:0006139">
    <property type="term" value="P:nucleobase-containing compound metabolic process"/>
    <property type="evidence" value="ECO:0007669"/>
    <property type="project" value="InterPro"/>
</dbReference>
<dbReference type="CDD" id="cd06141">
    <property type="entry name" value="WRN_exo"/>
    <property type="match status" value="1"/>
</dbReference>
<dbReference type="GO" id="GO:0008408">
    <property type="term" value="F:3'-5' exonuclease activity"/>
    <property type="evidence" value="ECO:0007669"/>
    <property type="project" value="InterPro"/>
</dbReference>
<keyword evidence="2" id="KW-0540">Nuclease</keyword>
<evidence type="ECO:0000256" key="5">
    <source>
        <dbReference type="ARBA" id="ARBA00022839"/>
    </source>
</evidence>
<evidence type="ECO:0000256" key="9">
    <source>
        <dbReference type="ARBA" id="ARBA00042761"/>
    </source>
</evidence>
<keyword evidence="5" id="KW-0269">Exonuclease</keyword>
<keyword evidence="7" id="KW-0539">Nucleus</keyword>
<gene>
    <name evidence="11" type="ORF">K493DRAFT_333085</name>
</gene>
<dbReference type="STRING" id="1314790.A0A1Y1Z991"/>
<keyword evidence="4" id="KW-0378">Hydrolase</keyword>
<comment type="subcellular location">
    <subcellularLocation>
        <location evidence="1">Nucleus</location>
    </subcellularLocation>
</comment>
<dbReference type="InterPro" id="IPR036397">
    <property type="entry name" value="RNaseH_sf"/>
</dbReference>
<dbReference type="InterPro" id="IPR012337">
    <property type="entry name" value="RNaseH-like_sf"/>
</dbReference>
<dbReference type="Gene3D" id="3.30.420.10">
    <property type="entry name" value="Ribonuclease H-like superfamily/Ribonuclease H"/>
    <property type="match status" value="1"/>
</dbReference>
<dbReference type="AlphaFoldDB" id="A0A1Y1Z991"/>
<accession>A0A1Y1Z991</accession>
<dbReference type="GO" id="GO:0005634">
    <property type="term" value="C:nucleus"/>
    <property type="evidence" value="ECO:0007669"/>
    <property type="project" value="UniProtKB-SubCell"/>
</dbReference>
<dbReference type="PANTHER" id="PTHR13620">
    <property type="entry name" value="3-5 EXONUCLEASE"/>
    <property type="match status" value="1"/>
</dbReference>
<feature type="domain" description="3'-5' exonuclease" evidence="10">
    <location>
        <begin position="35"/>
        <end position="210"/>
    </location>
</feature>
<dbReference type="SUPFAM" id="SSF53098">
    <property type="entry name" value="Ribonuclease H-like"/>
    <property type="match status" value="1"/>
</dbReference>
<dbReference type="EMBL" id="MCFE01000015">
    <property type="protein sequence ID" value="ORY06587.1"/>
    <property type="molecule type" value="Genomic_DNA"/>
</dbReference>
<evidence type="ECO:0000256" key="1">
    <source>
        <dbReference type="ARBA" id="ARBA00004123"/>
    </source>
</evidence>
<evidence type="ECO:0000256" key="2">
    <source>
        <dbReference type="ARBA" id="ARBA00022722"/>
    </source>
</evidence>
<evidence type="ECO:0000256" key="8">
    <source>
        <dbReference type="ARBA" id="ARBA00040531"/>
    </source>
</evidence>
<dbReference type="InParanoid" id="A0A1Y1Z991"/>
<keyword evidence="3" id="KW-0479">Metal-binding</keyword>
<keyword evidence="12" id="KW-1185">Reference proteome</keyword>
<protein>
    <recommendedName>
        <fullName evidence="8">3'-5' exonuclease</fullName>
    </recommendedName>
    <alternativeName>
        <fullName evidence="9">Werner Syndrome-like exonuclease</fullName>
    </alternativeName>
</protein>
<evidence type="ECO:0000259" key="10">
    <source>
        <dbReference type="SMART" id="SM00474"/>
    </source>
</evidence>
<dbReference type="GO" id="GO:0046872">
    <property type="term" value="F:metal ion binding"/>
    <property type="evidence" value="ECO:0007669"/>
    <property type="project" value="UniProtKB-KW"/>
</dbReference>
<sequence length="403" mass="46486">MSRTLPSRWYSQPSSSPHSVQLPILDYAADPTYKIHYMKSAQEANTLIEGLQGKVFALDIEWRVRRFTSLGKTALVQLCDNHGVYLFHIHHMREFPIRLRELLEDPYILKPGCNIRGDGTKLFKDYGVESRSLLELGSLGIQVSDQFNGRKIQKLTTLVEILLQRSMKKEHNIALSNWEVYKLSADQINYAGNDVYVGYKLFEQIRKTQLEKSEQKYWMTLYNISSNTQVFEVERSLEGQLVICNNPQQNPVASITNPNWDQPVLSIKRKPSKQELEADPEVKTRHPSLLDLQSAFFKHEKLAETGNVEPPATEDFQKEFCQAAMDSWSKSHRQTRVATKREDSMLKQSSSQADLEKLARHTQIYQESINYSHSWSSEMQPGGGTEADQLTEEYLKSWSIHRN</sequence>
<organism evidence="11 12">
    <name type="scientific">Basidiobolus meristosporus CBS 931.73</name>
    <dbReference type="NCBI Taxonomy" id="1314790"/>
    <lineage>
        <taxon>Eukaryota</taxon>
        <taxon>Fungi</taxon>
        <taxon>Fungi incertae sedis</taxon>
        <taxon>Zoopagomycota</taxon>
        <taxon>Entomophthoromycotina</taxon>
        <taxon>Basidiobolomycetes</taxon>
        <taxon>Basidiobolales</taxon>
        <taxon>Basidiobolaceae</taxon>
        <taxon>Basidiobolus</taxon>
    </lineage>
</organism>
<reference evidence="11 12" key="1">
    <citation type="submission" date="2016-07" db="EMBL/GenBank/DDBJ databases">
        <title>Pervasive Adenine N6-methylation of Active Genes in Fungi.</title>
        <authorList>
            <consortium name="DOE Joint Genome Institute"/>
            <person name="Mondo S.J."/>
            <person name="Dannebaum R.O."/>
            <person name="Kuo R.C."/>
            <person name="Labutti K."/>
            <person name="Haridas S."/>
            <person name="Kuo A."/>
            <person name="Salamov A."/>
            <person name="Ahrendt S.R."/>
            <person name="Lipzen A."/>
            <person name="Sullivan W."/>
            <person name="Andreopoulos W.B."/>
            <person name="Clum A."/>
            <person name="Lindquist E."/>
            <person name="Daum C."/>
            <person name="Ramamoorthy G.K."/>
            <person name="Gryganskyi A."/>
            <person name="Culley D."/>
            <person name="Magnuson J.K."/>
            <person name="James T.Y."/>
            <person name="O'Malley M.A."/>
            <person name="Stajich J.E."/>
            <person name="Spatafora J.W."/>
            <person name="Visel A."/>
            <person name="Grigoriev I.V."/>
        </authorList>
    </citation>
    <scope>NUCLEOTIDE SEQUENCE [LARGE SCALE GENOMIC DNA]</scope>
    <source>
        <strain evidence="11 12">CBS 931.73</strain>
    </source>
</reference>
<name>A0A1Y1Z991_9FUNG</name>
<evidence type="ECO:0000256" key="4">
    <source>
        <dbReference type="ARBA" id="ARBA00022801"/>
    </source>
</evidence>
<evidence type="ECO:0000256" key="7">
    <source>
        <dbReference type="ARBA" id="ARBA00023242"/>
    </source>
</evidence>
<dbReference type="PANTHER" id="PTHR13620:SF109">
    <property type="entry name" value="3'-5' EXONUCLEASE"/>
    <property type="match status" value="1"/>
</dbReference>
<dbReference type="GO" id="GO:0003676">
    <property type="term" value="F:nucleic acid binding"/>
    <property type="evidence" value="ECO:0007669"/>
    <property type="project" value="InterPro"/>
</dbReference>
<proteinExistence type="predicted"/>
<evidence type="ECO:0000256" key="3">
    <source>
        <dbReference type="ARBA" id="ARBA00022723"/>
    </source>
</evidence>
<evidence type="ECO:0000313" key="12">
    <source>
        <dbReference type="Proteomes" id="UP000193498"/>
    </source>
</evidence>
<dbReference type="OrthoDB" id="1920326at2759"/>
<comment type="caution">
    <text evidence="11">The sequence shown here is derived from an EMBL/GenBank/DDBJ whole genome shotgun (WGS) entry which is preliminary data.</text>
</comment>
<dbReference type="Proteomes" id="UP000193498">
    <property type="component" value="Unassembled WGS sequence"/>
</dbReference>
<evidence type="ECO:0000256" key="6">
    <source>
        <dbReference type="ARBA" id="ARBA00022842"/>
    </source>
</evidence>
<dbReference type="Pfam" id="PF01612">
    <property type="entry name" value="DNA_pol_A_exo1"/>
    <property type="match status" value="1"/>
</dbReference>
<dbReference type="InterPro" id="IPR051132">
    <property type="entry name" value="3-5_Exonuclease_domain"/>
</dbReference>
<dbReference type="SMART" id="SM00474">
    <property type="entry name" value="35EXOc"/>
    <property type="match status" value="1"/>
</dbReference>
<dbReference type="InterPro" id="IPR002562">
    <property type="entry name" value="3'-5'_exonuclease_dom"/>
</dbReference>
<keyword evidence="6" id="KW-0460">Magnesium</keyword>
<evidence type="ECO:0000313" key="11">
    <source>
        <dbReference type="EMBL" id="ORY06587.1"/>
    </source>
</evidence>